<dbReference type="RefSeq" id="WP_074797267.1">
    <property type="nucleotide sequence ID" value="NZ_FOVJ01000004.1"/>
</dbReference>
<reference evidence="2" key="1">
    <citation type="submission" date="2016-10" db="EMBL/GenBank/DDBJ databases">
        <authorList>
            <person name="Varghese N."/>
        </authorList>
    </citation>
    <scope>NUCLEOTIDE SEQUENCE [LARGE SCALE GENOMIC DNA]</scope>
    <source>
        <strain evidence="2">Nsp8</strain>
    </source>
</reference>
<dbReference type="AlphaFoldDB" id="A0A1I5CVZ5"/>
<evidence type="ECO:0000313" key="1">
    <source>
        <dbReference type="EMBL" id="SFN91097.1"/>
    </source>
</evidence>
<sequence length="260" mass="29574">MKGLYSDKGRYRFHVVEGGEPLSGHSPILPNEEEYQRITTEGKDRYKRRAPVWCECDMWTTEEAASLLSGMLPRSDHEGRIFYLKYCADMGTIVIGGIEYKDLAFGLFTPNFDCYGDVLQILKRSPVVENASPREWARYAQSKGLLPHKNRAHIDNNPLLTLLEPSTPSVALTRSRTASISRPQSEVQYSTRWLTLLEATINHFYNPRRDPDAKKEEVVEWITSTGAYAGLKVSRQIAETIFTIIKPEDHDPKKKGAEPL</sequence>
<gene>
    <name evidence="1" type="ORF">SAMN05216386_2165</name>
</gene>
<organism evidence="1 2">
    <name type="scientific">Nitrosospira briensis</name>
    <dbReference type="NCBI Taxonomy" id="35799"/>
    <lineage>
        <taxon>Bacteria</taxon>
        <taxon>Pseudomonadati</taxon>
        <taxon>Pseudomonadota</taxon>
        <taxon>Betaproteobacteria</taxon>
        <taxon>Nitrosomonadales</taxon>
        <taxon>Nitrosomonadaceae</taxon>
        <taxon>Nitrosospira</taxon>
    </lineage>
</organism>
<proteinExistence type="predicted"/>
<accession>A0A1I5CVZ5</accession>
<evidence type="ECO:0000313" key="2">
    <source>
        <dbReference type="Proteomes" id="UP000183107"/>
    </source>
</evidence>
<protein>
    <submittedName>
        <fullName evidence="1">Uncharacterized protein</fullName>
    </submittedName>
</protein>
<dbReference type="Proteomes" id="UP000183107">
    <property type="component" value="Unassembled WGS sequence"/>
</dbReference>
<dbReference type="OrthoDB" id="8557254at2"/>
<name>A0A1I5CVZ5_9PROT</name>
<dbReference type="EMBL" id="FOVJ01000004">
    <property type="protein sequence ID" value="SFN91097.1"/>
    <property type="molecule type" value="Genomic_DNA"/>
</dbReference>
<keyword evidence="2" id="KW-1185">Reference proteome</keyword>